<keyword evidence="7" id="KW-0963">Cytoplasm</keyword>
<dbReference type="Gene3D" id="3.30.360.10">
    <property type="entry name" value="Dihydrodipicolinate Reductase, domain 2"/>
    <property type="match status" value="1"/>
</dbReference>
<dbReference type="STRING" id="872970.SAMN04488134_104162"/>
<dbReference type="InterPro" id="IPR000706">
    <property type="entry name" value="AGPR_type-1"/>
</dbReference>
<dbReference type="OrthoDB" id="9801289at2"/>
<evidence type="ECO:0000256" key="8">
    <source>
        <dbReference type="PROSITE-ProRule" id="PRU10010"/>
    </source>
</evidence>
<dbReference type="EC" id="1.2.1.38" evidence="7"/>
<evidence type="ECO:0000259" key="9">
    <source>
        <dbReference type="SMART" id="SM00859"/>
    </source>
</evidence>
<organism evidence="10 11">
    <name type="scientific">Amphibacillus marinus</name>
    <dbReference type="NCBI Taxonomy" id="872970"/>
    <lineage>
        <taxon>Bacteria</taxon>
        <taxon>Bacillati</taxon>
        <taxon>Bacillota</taxon>
        <taxon>Bacilli</taxon>
        <taxon>Bacillales</taxon>
        <taxon>Bacillaceae</taxon>
        <taxon>Amphibacillus</taxon>
    </lineage>
</organism>
<evidence type="ECO:0000256" key="7">
    <source>
        <dbReference type="HAMAP-Rule" id="MF_00150"/>
    </source>
</evidence>
<evidence type="ECO:0000256" key="3">
    <source>
        <dbReference type="ARBA" id="ARBA00022605"/>
    </source>
</evidence>
<feature type="active site" evidence="7 8">
    <location>
        <position position="149"/>
    </location>
</feature>
<sequence>MKVAIVGGTGYGAVELIRFLERHPNIKEIKIVSHSQAGKAFEEAYPHMTQIVSQHMSALSIEELANEVEGVFFATPSSVSYKYVPALVDKGVFCIDLSGDFRLADPEQYEQWYGTKTAAKVDLAKAVYGLSELYHQQIKATKLVANPGCYPTATLLALLPALEHKVIKETGIIIDGKTGVSGAGRSMSLAVHFSEMNENTRAYNVCQHKHIPEIERYLSDRTNKEIQINFTPHIIPMTRGLMATIYADLQELITAEEIEQLYRDYYQGHTFVRIRPIGQLPATKEVYGSNYCDIGLQVDRRTNKLIIVSVIDNLVKGAAGQAIQNMNILNGWDEQLGLNDVPIYP</sequence>
<dbReference type="InterPro" id="IPR058924">
    <property type="entry name" value="AGPR_dimerisation_dom"/>
</dbReference>
<evidence type="ECO:0000256" key="4">
    <source>
        <dbReference type="ARBA" id="ARBA00022857"/>
    </source>
</evidence>
<dbReference type="PANTHER" id="PTHR32338">
    <property type="entry name" value="N-ACETYL-GAMMA-GLUTAMYL-PHOSPHATE REDUCTASE, CHLOROPLASTIC-RELATED-RELATED"/>
    <property type="match status" value="1"/>
</dbReference>
<dbReference type="Pfam" id="PF01118">
    <property type="entry name" value="Semialdhyde_dh"/>
    <property type="match status" value="1"/>
</dbReference>
<dbReference type="Proteomes" id="UP000199300">
    <property type="component" value="Unassembled WGS sequence"/>
</dbReference>
<evidence type="ECO:0000256" key="2">
    <source>
        <dbReference type="ARBA" id="ARBA00022571"/>
    </source>
</evidence>
<dbReference type="GO" id="GO:0051287">
    <property type="term" value="F:NAD binding"/>
    <property type="evidence" value="ECO:0007669"/>
    <property type="project" value="InterPro"/>
</dbReference>
<protein>
    <recommendedName>
        <fullName evidence="7">N-acetyl-gamma-glutamyl-phosphate reductase</fullName>
        <shortName evidence="7">AGPR</shortName>
        <ecNumber evidence="7">1.2.1.38</ecNumber>
    </recommendedName>
    <alternativeName>
        <fullName evidence="7">N-acetyl-glutamate semialdehyde dehydrogenase</fullName>
        <shortName evidence="7">NAGSA dehydrogenase</shortName>
    </alternativeName>
</protein>
<proteinExistence type="inferred from homology"/>
<dbReference type="CDD" id="cd17895">
    <property type="entry name" value="AGPR_1_N"/>
    <property type="match status" value="1"/>
</dbReference>
<dbReference type="PANTHER" id="PTHR32338:SF10">
    <property type="entry name" value="N-ACETYL-GAMMA-GLUTAMYL-PHOSPHATE REDUCTASE, CHLOROPLASTIC-RELATED"/>
    <property type="match status" value="1"/>
</dbReference>
<dbReference type="UniPathway" id="UPA00068">
    <property type="reaction ID" value="UER00108"/>
</dbReference>
<dbReference type="Pfam" id="PF22698">
    <property type="entry name" value="Semialdhyde_dhC_1"/>
    <property type="match status" value="1"/>
</dbReference>
<dbReference type="HAMAP" id="MF_00150">
    <property type="entry name" value="ArgC_type1"/>
    <property type="match status" value="1"/>
</dbReference>
<name>A0A1H8MIB3_9BACI</name>
<comment type="similarity">
    <text evidence="7">Belongs to the NAGSA dehydrogenase family. Type 1 subfamily.</text>
</comment>
<evidence type="ECO:0000313" key="11">
    <source>
        <dbReference type="Proteomes" id="UP000199300"/>
    </source>
</evidence>
<keyword evidence="3 7" id="KW-0028">Amino-acid biosynthesis</keyword>
<dbReference type="SMART" id="SM00859">
    <property type="entry name" value="Semialdhyde_dh"/>
    <property type="match status" value="1"/>
</dbReference>
<accession>A0A1H8MIB3</accession>
<dbReference type="SUPFAM" id="SSF55347">
    <property type="entry name" value="Glyceraldehyde-3-phosphate dehydrogenase-like, C-terminal domain"/>
    <property type="match status" value="1"/>
</dbReference>
<comment type="subcellular location">
    <subcellularLocation>
        <location evidence="7">Cytoplasm</location>
    </subcellularLocation>
</comment>
<keyword evidence="5 7" id="KW-0560">Oxidoreductase</keyword>
<gene>
    <name evidence="7" type="primary">argC</name>
    <name evidence="10" type="ORF">SAMN04488134_104162</name>
</gene>
<dbReference type="GO" id="GO:0070401">
    <property type="term" value="F:NADP+ binding"/>
    <property type="evidence" value="ECO:0007669"/>
    <property type="project" value="InterPro"/>
</dbReference>
<dbReference type="GO" id="GO:0003942">
    <property type="term" value="F:N-acetyl-gamma-glutamyl-phosphate reductase activity"/>
    <property type="evidence" value="ECO:0007669"/>
    <property type="project" value="UniProtKB-UniRule"/>
</dbReference>
<comment type="function">
    <text evidence="7">Catalyzes the NADPH-dependent reduction of N-acetyl-5-glutamyl phosphate to yield N-acetyl-L-glutamate 5-semialdehyde.</text>
</comment>
<dbReference type="NCBIfam" id="TIGR01850">
    <property type="entry name" value="argC"/>
    <property type="match status" value="1"/>
</dbReference>
<dbReference type="RefSeq" id="WP_091496623.1">
    <property type="nucleotide sequence ID" value="NZ_FODJ01000004.1"/>
</dbReference>
<comment type="pathway">
    <text evidence="1 7">Amino-acid biosynthesis; L-arginine biosynthesis; N(2)-acetyl-L-ornithine from L-glutamate: step 3/4.</text>
</comment>
<dbReference type="Gene3D" id="3.40.50.720">
    <property type="entry name" value="NAD(P)-binding Rossmann-like Domain"/>
    <property type="match status" value="1"/>
</dbReference>
<dbReference type="SUPFAM" id="SSF51735">
    <property type="entry name" value="NAD(P)-binding Rossmann-fold domains"/>
    <property type="match status" value="1"/>
</dbReference>
<keyword evidence="11" id="KW-1185">Reference proteome</keyword>
<dbReference type="FunFam" id="3.30.360.10:FF:000014">
    <property type="entry name" value="N-acetyl-gamma-glutamyl-phosphate reductase"/>
    <property type="match status" value="1"/>
</dbReference>
<evidence type="ECO:0000256" key="5">
    <source>
        <dbReference type="ARBA" id="ARBA00023002"/>
    </source>
</evidence>
<evidence type="ECO:0000256" key="6">
    <source>
        <dbReference type="ARBA" id="ARBA00050557"/>
    </source>
</evidence>
<dbReference type="InterPro" id="IPR036291">
    <property type="entry name" value="NAD(P)-bd_dom_sf"/>
</dbReference>
<feature type="domain" description="Semialdehyde dehydrogenase NAD-binding" evidence="9">
    <location>
        <begin position="2"/>
        <end position="141"/>
    </location>
</feature>
<reference evidence="10 11" key="1">
    <citation type="submission" date="2016-10" db="EMBL/GenBank/DDBJ databases">
        <authorList>
            <person name="de Groot N.N."/>
        </authorList>
    </citation>
    <scope>NUCLEOTIDE SEQUENCE [LARGE SCALE GENOMIC DNA]</scope>
    <source>
        <strain evidence="10 11">CGMCC 1.10434</strain>
    </source>
</reference>
<evidence type="ECO:0000256" key="1">
    <source>
        <dbReference type="ARBA" id="ARBA00004862"/>
    </source>
</evidence>
<keyword evidence="2 7" id="KW-0055">Arginine biosynthesis</keyword>
<dbReference type="GO" id="GO:0006526">
    <property type="term" value="P:L-arginine biosynthetic process"/>
    <property type="evidence" value="ECO:0007669"/>
    <property type="project" value="UniProtKB-UniRule"/>
</dbReference>
<dbReference type="PROSITE" id="PS01224">
    <property type="entry name" value="ARGC"/>
    <property type="match status" value="1"/>
</dbReference>
<dbReference type="InterPro" id="IPR050085">
    <property type="entry name" value="AGPR"/>
</dbReference>
<keyword evidence="4 7" id="KW-0521">NADP</keyword>
<dbReference type="AlphaFoldDB" id="A0A1H8MIB3"/>
<dbReference type="InterPro" id="IPR023013">
    <property type="entry name" value="AGPR_AS"/>
</dbReference>
<dbReference type="EMBL" id="FODJ01000004">
    <property type="protein sequence ID" value="SEO17023.1"/>
    <property type="molecule type" value="Genomic_DNA"/>
</dbReference>
<dbReference type="CDD" id="cd23934">
    <property type="entry name" value="AGPR_1_C"/>
    <property type="match status" value="1"/>
</dbReference>
<evidence type="ECO:0000313" key="10">
    <source>
        <dbReference type="EMBL" id="SEO17023.1"/>
    </source>
</evidence>
<dbReference type="InterPro" id="IPR000534">
    <property type="entry name" value="Semialdehyde_DH_NAD-bd"/>
</dbReference>
<dbReference type="GO" id="GO:0005737">
    <property type="term" value="C:cytoplasm"/>
    <property type="evidence" value="ECO:0007669"/>
    <property type="project" value="UniProtKB-SubCell"/>
</dbReference>
<comment type="catalytic activity">
    <reaction evidence="6 7">
        <text>N-acetyl-L-glutamate 5-semialdehyde + phosphate + NADP(+) = N-acetyl-L-glutamyl 5-phosphate + NADPH + H(+)</text>
        <dbReference type="Rhea" id="RHEA:21588"/>
        <dbReference type="ChEBI" id="CHEBI:15378"/>
        <dbReference type="ChEBI" id="CHEBI:29123"/>
        <dbReference type="ChEBI" id="CHEBI:43474"/>
        <dbReference type="ChEBI" id="CHEBI:57783"/>
        <dbReference type="ChEBI" id="CHEBI:57936"/>
        <dbReference type="ChEBI" id="CHEBI:58349"/>
        <dbReference type="EC" id="1.2.1.38"/>
    </reaction>
</comment>